<evidence type="ECO:0000313" key="7">
    <source>
        <dbReference type="EMBL" id="MDP1520803.1"/>
    </source>
</evidence>
<evidence type="ECO:0000313" key="8">
    <source>
        <dbReference type="Proteomes" id="UP001178354"/>
    </source>
</evidence>
<proteinExistence type="inferred from homology"/>
<dbReference type="AlphaFoldDB" id="A0AAW8B375"/>
<dbReference type="CDD" id="cd06662">
    <property type="entry name" value="SURF1"/>
    <property type="match status" value="1"/>
</dbReference>
<feature type="transmembrane region" description="Helical" evidence="6">
    <location>
        <begin position="225"/>
        <end position="247"/>
    </location>
</feature>
<keyword evidence="8" id="KW-1185">Reference proteome</keyword>
<dbReference type="InterPro" id="IPR045214">
    <property type="entry name" value="Surf1/Surf4"/>
</dbReference>
<dbReference type="GO" id="GO:0005886">
    <property type="term" value="C:plasma membrane"/>
    <property type="evidence" value="ECO:0007669"/>
    <property type="project" value="UniProtKB-SubCell"/>
</dbReference>
<protein>
    <recommendedName>
        <fullName evidence="6">SURF1-like protein</fullName>
    </recommendedName>
</protein>
<reference evidence="7" key="1">
    <citation type="journal article" date="2010" name="Int. J. Syst. Evol. Microbiol.">
        <title>Porticoccus litoralis gen. nov., sp. nov., a gammaproteobacterium isolated from the Yellow Sea.</title>
        <authorList>
            <person name="Oh H.M."/>
            <person name="Kim H."/>
            <person name="Kim K.M."/>
            <person name="Min G.S."/>
            <person name="Cho J.C."/>
        </authorList>
    </citation>
    <scope>NUCLEOTIDE SEQUENCE</scope>
    <source>
        <strain evidence="7">DSM 25064</strain>
    </source>
</reference>
<dbReference type="PANTHER" id="PTHR23427">
    <property type="entry name" value="SURFEIT LOCUS PROTEIN"/>
    <property type="match status" value="1"/>
</dbReference>
<evidence type="ECO:0000256" key="6">
    <source>
        <dbReference type="RuleBase" id="RU363076"/>
    </source>
</evidence>
<keyword evidence="4 6" id="KW-1133">Transmembrane helix</keyword>
<dbReference type="PROSITE" id="PS50895">
    <property type="entry name" value="SURF1"/>
    <property type="match status" value="1"/>
</dbReference>
<reference evidence="7" key="2">
    <citation type="submission" date="2023-08" db="EMBL/GenBank/DDBJ databases">
        <authorList>
            <person name="Luo J."/>
        </authorList>
    </citation>
    <scope>NUCLEOTIDE SEQUENCE</scope>
    <source>
        <strain evidence="7">DSM 25064</strain>
    </source>
</reference>
<organism evidence="7 8">
    <name type="scientific">Porticoccus litoralis</name>
    <dbReference type="NCBI Taxonomy" id="434086"/>
    <lineage>
        <taxon>Bacteria</taxon>
        <taxon>Pseudomonadati</taxon>
        <taxon>Pseudomonadota</taxon>
        <taxon>Gammaproteobacteria</taxon>
        <taxon>Cellvibrionales</taxon>
        <taxon>Porticoccaceae</taxon>
        <taxon>Porticoccus</taxon>
    </lineage>
</organism>
<name>A0AAW8B375_9GAMM</name>
<evidence type="ECO:0000256" key="5">
    <source>
        <dbReference type="ARBA" id="ARBA00023136"/>
    </source>
</evidence>
<evidence type="ECO:0000256" key="4">
    <source>
        <dbReference type="ARBA" id="ARBA00022989"/>
    </source>
</evidence>
<dbReference type="Proteomes" id="UP001178354">
    <property type="component" value="Unassembled WGS sequence"/>
</dbReference>
<comment type="similarity">
    <text evidence="2 6">Belongs to the SURF1 family.</text>
</comment>
<dbReference type="InterPro" id="IPR002994">
    <property type="entry name" value="Surf1/Shy1"/>
</dbReference>
<dbReference type="RefSeq" id="WP_305170381.1">
    <property type="nucleotide sequence ID" value="NZ_JAUUUU010000003.1"/>
</dbReference>
<evidence type="ECO:0000256" key="3">
    <source>
        <dbReference type="ARBA" id="ARBA00022692"/>
    </source>
</evidence>
<evidence type="ECO:0000256" key="1">
    <source>
        <dbReference type="ARBA" id="ARBA00004370"/>
    </source>
</evidence>
<accession>A0AAW8B375</accession>
<dbReference type="PANTHER" id="PTHR23427:SF2">
    <property type="entry name" value="SURFEIT LOCUS PROTEIN 1"/>
    <property type="match status" value="1"/>
</dbReference>
<dbReference type="Pfam" id="PF02104">
    <property type="entry name" value="SURF1"/>
    <property type="match status" value="1"/>
</dbReference>
<sequence length="259" mass="29535">MSQQAQQQSRVSFRWQLNWKVLLFTAFFLPVTVNLAIWQLNRAEEKQQLLEDYQQRDVAQPVALVSLGGQPDKQYVRVRVRGEYDNRSPLLLDNRVRHGRPGFEVISLFQTLTGQWLLVNRGWLQGSMDRTELPPIDDVVGEVELTGYLYQSPGEQIMLGEDRWAVEDGPKIIQNAAPEKVAEKLSIPIYSYTLRLDDQQPGAYETGWDVVNLMPGKHTGYAVQWTALAIALVVLTVFANSNLGAVIKSRRRQQIREEG</sequence>
<keyword evidence="3 6" id="KW-0812">Transmembrane</keyword>
<keyword evidence="6" id="KW-1003">Cell membrane</keyword>
<gene>
    <name evidence="7" type="ORF">Q8A57_07480</name>
</gene>
<evidence type="ECO:0000256" key="2">
    <source>
        <dbReference type="ARBA" id="ARBA00007165"/>
    </source>
</evidence>
<keyword evidence="5 6" id="KW-0472">Membrane</keyword>
<feature type="transmembrane region" description="Helical" evidence="6">
    <location>
        <begin position="21"/>
        <end position="40"/>
    </location>
</feature>
<comment type="caution">
    <text evidence="7">The sequence shown here is derived from an EMBL/GenBank/DDBJ whole genome shotgun (WGS) entry which is preliminary data.</text>
</comment>
<comment type="subcellular location">
    <subcellularLocation>
        <location evidence="6">Cell membrane</location>
        <topology evidence="6">Multi-pass membrane protein</topology>
    </subcellularLocation>
    <subcellularLocation>
        <location evidence="1">Membrane</location>
    </subcellularLocation>
</comment>
<dbReference type="EMBL" id="JAUUUU010000003">
    <property type="protein sequence ID" value="MDP1520803.1"/>
    <property type="molecule type" value="Genomic_DNA"/>
</dbReference>